<dbReference type="GO" id="GO:0042597">
    <property type="term" value="C:periplasmic space"/>
    <property type="evidence" value="ECO:0007669"/>
    <property type="project" value="UniProtKB-SubCell"/>
</dbReference>
<evidence type="ECO:0000256" key="2">
    <source>
        <dbReference type="ARBA" id="ARBA00010742"/>
    </source>
</evidence>
<keyword evidence="7" id="KW-0449">Lipoprotein</keyword>
<dbReference type="GO" id="GO:0042626">
    <property type="term" value="F:ATPase-coupled transmembrane transporter activity"/>
    <property type="evidence" value="ECO:0007669"/>
    <property type="project" value="InterPro"/>
</dbReference>
<organism evidence="6">
    <name type="scientific">Acididesulfobacillus acetoxydans</name>
    <dbReference type="NCBI Taxonomy" id="1561005"/>
    <lineage>
        <taxon>Bacteria</taxon>
        <taxon>Bacillati</taxon>
        <taxon>Bacillota</taxon>
        <taxon>Clostridia</taxon>
        <taxon>Eubacteriales</taxon>
        <taxon>Peptococcaceae</taxon>
        <taxon>Acididesulfobacillus</taxon>
    </lineage>
</organism>
<feature type="domain" description="SsuA/THI5-like" evidence="5">
    <location>
        <begin position="52"/>
        <end position="254"/>
    </location>
</feature>
<evidence type="ECO:0000313" key="8">
    <source>
        <dbReference type="Proteomes" id="UP001071230"/>
    </source>
</evidence>
<keyword evidence="4" id="KW-0732">Signal</keyword>
<accession>A0A8S0XW15</accession>
<reference evidence="6" key="2">
    <citation type="submission" date="2020-01" db="EMBL/GenBank/DDBJ databases">
        <authorList>
            <person name="Hornung B."/>
        </authorList>
    </citation>
    <scope>NUCLEOTIDE SEQUENCE</scope>
    <source>
        <strain evidence="6">PacBioINE</strain>
    </source>
</reference>
<dbReference type="SUPFAM" id="SSF53850">
    <property type="entry name" value="Periplasmic binding protein-like II"/>
    <property type="match status" value="1"/>
</dbReference>
<dbReference type="PANTHER" id="PTHR30024">
    <property type="entry name" value="ALIPHATIC SULFONATES-BINDING PROTEIN-RELATED"/>
    <property type="match status" value="1"/>
</dbReference>
<evidence type="ECO:0000259" key="5">
    <source>
        <dbReference type="Pfam" id="PF09084"/>
    </source>
</evidence>
<dbReference type="EMBL" id="LR746496">
    <property type="protein sequence ID" value="CAA7600747.1"/>
    <property type="molecule type" value="Genomic_DNA"/>
</dbReference>
<dbReference type="KEGG" id="aacx:DEACI_1400"/>
<dbReference type="PANTHER" id="PTHR30024:SF47">
    <property type="entry name" value="TAURINE-BINDING PERIPLASMIC PROTEIN"/>
    <property type="match status" value="1"/>
</dbReference>
<comment type="similarity">
    <text evidence="2">Belongs to the bacterial solute-binding protein SsuA/TauA family.</text>
</comment>
<dbReference type="Gene3D" id="3.40.190.10">
    <property type="entry name" value="Periplasmic binding protein-like II"/>
    <property type="match status" value="2"/>
</dbReference>
<dbReference type="Proteomes" id="UP001071230">
    <property type="component" value="Unassembled WGS sequence"/>
</dbReference>
<dbReference type="AlphaFoldDB" id="A0A8S0XW15"/>
<evidence type="ECO:0000256" key="1">
    <source>
        <dbReference type="ARBA" id="ARBA00004418"/>
    </source>
</evidence>
<gene>
    <name evidence="6" type="ORF">DEACI_1400</name>
    <name evidence="7" type="ORF">DEACI_2462</name>
</gene>
<keyword evidence="3" id="KW-0813">Transport</keyword>
<dbReference type="InterPro" id="IPR015168">
    <property type="entry name" value="SsuA/THI5"/>
</dbReference>
<name>A0A8S0XW15_9FIRM</name>
<dbReference type="NCBIfam" id="TIGR01728">
    <property type="entry name" value="SsuA_fam"/>
    <property type="match status" value="1"/>
</dbReference>
<evidence type="ECO:0000313" key="6">
    <source>
        <dbReference type="EMBL" id="CAA7600747.1"/>
    </source>
</evidence>
<dbReference type="PROSITE" id="PS51257">
    <property type="entry name" value="PROKAR_LIPOPROTEIN"/>
    <property type="match status" value="1"/>
</dbReference>
<evidence type="ECO:0000256" key="4">
    <source>
        <dbReference type="ARBA" id="ARBA00022729"/>
    </source>
</evidence>
<sequence>MRRLVGLGLSLVFLVGMLSGCGNSNLGNSANSTSLRTLKVGYMPNMGSASALVTGIKMGYFKQEGLNVQLVQFSAGPGEIAAMASGNIDISQIGNGAHTLAAKGKADIICLDDFSIADEILGNKDKGVNSISDLRGKKIATSLGSSSQLILDLALASKGMTEKDVTVVNMDPSSAVTAMVSGNIAACAIWSPSTFIVKQKMGNKIVMLANDTTFKDKVSFPSSFVVTPAYAQKHQTVLVKFVQGLYKAMDYRAGHIKQVADWVASEIKQDPSLLQQDAHTSKWLTSKYVFDAVKDGTLKKMYQNQEQVFLQQGLIPSSVNVDNYVLYNIMTRAYEANNKA</sequence>
<evidence type="ECO:0000313" key="7">
    <source>
        <dbReference type="EMBL" id="CEJ07987.1"/>
    </source>
</evidence>
<keyword evidence="8" id="KW-1185">Reference proteome</keyword>
<dbReference type="EMBL" id="CDGJ01000075">
    <property type="protein sequence ID" value="CEJ07987.1"/>
    <property type="molecule type" value="Genomic_DNA"/>
</dbReference>
<evidence type="ECO:0000256" key="3">
    <source>
        <dbReference type="ARBA" id="ARBA00022448"/>
    </source>
</evidence>
<dbReference type="Pfam" id="PF09084">
    <property type="entry name" value="NMT1"/>
    <property type="match status" value="1"/>
</dbReference>
<dbReference type="Proteomes" id="UP000836597">
    <property type="component" value="Chromosome"/>
</dbReference>
<dbReference type="RefSeq" id="WP_240984371.1">
    <property type="nucleotide sequence ID" value="NZ_CDGJ01000075.1"/>
</dbReference>
<dbReference type="GO" id="GO:0016020">
    <property type="term" value="C:membrane"/>
    <property type="evidence" value="ECO:0007669"/>
    <property type="project" value="InterPro"/>
</dbReference>
<reference evidence="7" key="1">
    <citation type="submission" date="2014-11" db="EMBL/GenBank/DDBJ databases">
        <authorList>
            <person name="Hornung B.V."/>
        </authorList>
    </citation>
    <scope>NUCLEOTIDE SEQUENCE</scope>
    <source>
        <strain evidence="7">INE</strain>
    </source>
</reference>
<proteinExistence type="inferred from homology"/>
<comment type="subcellular location">
    <subcellularLocation>
        <location evidence="1">Periplasm</location>
    </subcellularLocation>
</comment>
<dbReference type="InterPro" id="IPR010067">
    <property type="entry name" value="ABC_SsuA_sub-bd"/>
</dbReference>
<protein>
    <submittedName>
        <fullName evidence="7">NLPA lipoprotein</fullName>
    </submittedName>
    <submittedName>
        <fullName evidence="6">SsuA/THI5-like</fullName>
    </submittedName>
</protein>